<dbReference type="Proteomes" id="UP000288716">
    <property type="component" value="Unassembled WGS sequence"/>
</dbReference>
<proteinExistence type="predicted"/>
<dbReference type="STRING" id="299467.A0A443SAG2"/>
<dbReference type="OrthoDB" id="414175at2759"/>
<name>A0A443SAG2_9ACAR</name>
<protein>
    <submittedName>
        <fullName evidence="3">Uncharacterized protein</fullName>
    </submittedName>
</protein>
<evidence type="ECO:0000256" key="1">
    <source>
        <dbReference type="SAM" id="MobiDB-lite"/>
    </source>
</evidence>
<feature type="compositionally biased region" description="Basic and acidic residues" evidence="1">
    <location>
        <begin position="97"/>
        <end position="116"/>
    </location>
</feature>
<keyword evidence="2" id="KW-0472">Membrane</keyword>
<dbReference type="EMBL" id="NCKV01004742">
    <property type="protein sequence ID" value="RWS24541.1"/>
    <property type="molecule type" value="Genomic_DNA"/>
</dbReference>
<feature type="transmembrane region" description="Helical" evidence="2">
    <location>
        <begin position="36"/>
        <end position="60"/>
    </location>
</feature>
<evidence type="ECO:0000313" key="4">
    <source>
        <dbReference type="Proteomes" id="UP000288716"/>
    </source>
</evidence>
<gene>
    <name evidence="3" type="ORF">B4U80_07292</name>
</gene>
<dbReference type="AlphaFoldDB" id="A0A443SAG2"/>
<comment type="caution">
    <text evidence="3">The sequence shown here is derived from an EMBL/GenBank/DDBJ whole genome shotgun (WGS) entry which is preliminary data.</text>
</comment>
<feature type="region of interest" description="Disordered" evidence="1">
    <location>
        <begin position="83"/>
        <end position="116"/>
    </location>
</feature>
<reference evidence="3 4" key="1">
    <citation type="journal article" date="2018" name="Gigascience">
        <title>Genomes of trombidid mites reveal novel predicted allergens and laterally-transferred genes associated with secondary metabolism.</title>
        <authorList>
            <person name="Dong X."/>
            <person name="Chaisiri K."/>
            <person name="Xia D."/>
            <person name="Armstrong S.D."/>
            <person name="Fang Y."/>
            <person name="Donnelly M.J."/>
            <person name="Kadowaki T."/>
            <person name="McGarry J.W."/>
            <person name="Darby A.C."/>
            <person name="Makepeace B.L."/>
        </authorList>
    </citation>
    <scope>NUCLEOTIDE SEQUENCE [LARGE SCALE GENOMIC DNA]</scope>
    <source>
        <strain evidence="3">UoL-UT</strain>
    </source>
</reference>
<sequence>MSTEAAFNGHHSNKSAFSMKSFFVASQMHTKFSKSFLLTLAVGMTFGFSFAYLLLSVVSWEKVDFLGQSLYLTTQRYHSDLHDHHDVDLNPGPEFEVSQHSDNEPFHKGDKKQPYQ</sequence>
<dbReference type="VEuPathDB" id="VectorBase:LDEU007499"/>
<accession>A0A443SAG2</accession>
<organism evidence="3 4">
    <name type="scientific">Leptotrombidium deliense</name>
    <dbReference type="NCBI Taxonomy" id="299467"/>
    <lineage>
        <taxon>Eukaryota</taxon>
        <taxon>Metazoa</taxon>
        <taxon>Ecdysozoa</taxon>
        <taxon>Arthropoda</taxon>
        <taxon>Chelicerata</taxon>
        <taxon>Arachnida</taxon>
        <taxon>Acari</taxon>
        <taxon>Acariformes</taxon>
        <taxon>Trombidiformes</taxon>
        <taxon>Prostigmata</taxon>
        <taxon>Anystina</taxon>
        <taxon>Parasitengona</taxon>
        <taxon>Trombiculoidea</taxon>
        <taxon>Trombiculidae</taxon>
        <taxon>Leptotrombidium</taxon>
    </lineage>
</organism>
<evidence type="ECO:0000313" key="3">
    <source>
        <dbReference type="EMBL" id="RWS24541.1"/>
    </source>
</evidence>
<keyword evidence="2" id="KW-0812">Transmembrane</keyword>
<keyword evidence="4" id="KW-1185">Reference proteome</keyword>
<evidence type="ECO:0000256" key="2">
    <source>
        <dbReference type="SAM" id="Phobius"/>
    </source>
</evidence>
<keyword evidence="2" id="KW-1133">Transmembrane helix</keyword>